<evidence type="ECO:0000259" key="8">
    <source>
        <dbReference type="PROSITE" id="PS50237"/>
    </source>
</evidence>
<comment type="caution">
    <text evidence="9">The sequence shown here is derived from an EMBL/GenBank/DDBJ whole genome shotgun (WGS) entry which is preliminary data.</text>
</comment>
<dbReference type="InterPro" id="IPR011989">
    <property type="entry name" value="ARM-like"/>
</dbReference>
<comment type="similarity">
    <text evidence="2">Belongs to the UPL family. K-HECT subfamily.</text>
</comment>
<dbReference type="Gene3D" id="3.90.1750.10">
    <property type="entry name" value="Hect, E3 ligase catalytic domains"/>
    <property type="match status" value="1"/>
</dbReference>
<feature type="compositionally biased region" description="Basic and acidic residues" evidence="7">
    <location>
        <begin position="1030"/>
        <end position="1043"/>
    </location>
</feature>
<feature type="compositionally biased region" description="Basic residues" evidence="7">
    <location>
        <begin position="362"/>
        <end position="373"/>
    </location>
</feature>
<dbReference type="PANTHER" id="PTHR45670:SF1">
    <property type="entry name" value="E3 UBIQUITIN-PROTEIN LIGASE HECTD1"/>
    <property type="match status" value="1"/>
</dbReference>
<evidence type="ECO:0000256" key="1">
    <source>
        <dbReference type="ARBA" id="ARBA00000885"/>
    </source>
</evidence>
<dbReference type="InterPro" id="IPR016024">
    <property type="entry name" value="ARM-type_fold"/>
</dbReference>
<dbReference type="InterPro" id="IPR035983">
    <property type="entry name" value="Hect_E3_ubiquitin_ligase"/>
</dbReference>
<keyword evidence="4" id="KW-0808">Transferase</keyword>
<dbReference type="InterPro" id="IPR045322">
    <property type="entry name" value="HECTD1/TRIP12-like"/>
</dbReference>
<dbReference type="EC" id="2.3.2.26" evidence="3"/>
<reference evidence="9" key="1">
    <citation type="submission" date="2021-07" db="EMBL/GenBank/DDBJ databases">
        <title>Draft genome of Mortierella alpina, strain LL118, isolated from an aspen leaf litter sample.</title>
        <authorList>
            <person name="Yang S."/>
            <person name="Vinatzer B.A."/>
        </authorList>
    </citation>
    <scope>NUCLEOTIDE SEQUENCE</scope>
    <source>
        <strain evidence="9">LL118</strain>
    </source>
</reference>
<feature type="region of interest" description="Disordered" evidence="7">
    <location>
        <begin position="274"/>
        <end position="534"/>
    </location>
</feature>
<evidence type="ECO:0000256" key="6">
    <source>
        <dbReference type="PROSITE-ProRule" id="PRU00104"/>
    </source>
</evidence>
<sequence length="2161" mass="237358">MRLSSVARGMPKSRYKKELLHPDDRTHSGMSDSTTDLERLGGAHIADTKEKNLAGENDDMSATAAILSASSKRSPHPQKTAQGFKELRPALMPSQSTSARHIASNKAPGPLDAGTAIMPPTKASSKRRQSIALAESGSCRRLVQTVLKLPAPSDGGPYGASGKHRRLEADAFSQGATPEVTSARAIAAGVDLGSASSSTQDSRSHARRAAANSRRTPPASSSSSWSSSSAAAPSILTSHVITRHQAKVSSAARQDYITFSAGIDGTCSAPFSNDSAASLHSSSTTRKRTWPEASQKSQVDPASNQGQNYGQSQSKSQSPSQSRSGGEIKSDSSHRSKHPRLNPPSHPPSNTAYNPSPAVPRARTRSTGRHRKQTQGIATFMRQSKMSTSQKRSNPCTKPTSKDPEDCASLCQDGTVLDNSDVPDDCDSALGGVEQETETTAQTEDQDQDQDMQETQHPDKQEKEDDAEDDKNEDEEGHKKHDAGNDDDEEDEDEDEEEEDEDDEDAEDDEDDEEEYDRHHHDHDGLFSSGGSLGGMISGGSSRLKGILANLRAYEDPSLQLIALQELALQLSMATEDNLAGYFSCDAFVKELVILLRGSGDGDDNAEMMLLACRCLSNLMEAMPASVGSVVYGGAVPILCSKLIEIQYIDLAEQSLTTLEKISSEYPHAVVKEGGLAAVLMFLDFFPTNVQRTAVKTAANCCRGIQHDSISMVQDILSNLENLLRASDQKIVEQACLCFVRLADSYKSKPSNLQTIITESILREILFVLSPNSKGVGSNIYTHLLHFLGTIAEHSPVLGFALLEMDIVDTLFLILTGTSAPNSFETEDGGLQVPSISRSKDQVIEILGIITELLPPLPKKDPLFDTDYRYRGRKEEADSDKRGASGEDLDTGSAATNTEVDRRIELLAAHPDRALRLSRILIPTLIEVYSSTVHVKVRQRAIHALLRLMHYTSDGVLTTALRDVKLASFLAVILAQQEHQSLVVAALQICDILMTKLPLLYRSYLEREGATFEISKLACLGVELSFSKESKEPASSQEGEKTAVKPQSSDDTTTTVAPAQVQPSDLTDSITENMSSVAAVSQKLMRLMTELRTMRDHPDREQTMNEQLDAIESELEETWSRSSMTGSGDVSSTGQSSSISGSTTDQLRTLQRFFAGGSRSVFTASKDERGLGTGKTKDWIFERSRLLVEKLQNDSVGEGKSHQTTSVLADLRTMADSLGNPRAVKELAGYLSRVGAIGITSFEFLTSGLILALLRYLTEPDSAGALSREDRIRVFIEEFIMSSKEEADNADRPFAILVTKIQETLTRMETFEVEAAQSSLGDLRNGPSSSLATQVRLKLSPEDGTDAPATLQNLVVSIHAIATFRTLDEYLRSQLMRKQMELEKASSSRKTGEDSSSKDRGTSDPAKNAPPVTRRSSRLQKLTSPAAGDENPDGEAEPEPEPSSTKEHRQAETSCSEDSCNDSDEGDIEDMDYEFERRASVHSAVGVESSSINVDSDIKMDDTPHTSPNDGPQDSNRENGSTGNGRRRSKRSAKQAPPKKADSTAASSPSSSPWQIQFSLHGTPISTDTTVYGAIHEYERRGGKSASQRSMWSSVYPIKFKRVDTPPAENSEKAAHVQSQDDVDLTFTSQMPKELPQQADYAPILGLLRVLHGLNDDWRRFFATEDTRSLRIVRPLESSKFVNSKISAKVNRQLEEPLIVASSCLPNWTVGLIKGFPFLFPFETRFTYLQSTAFGFSRSIMRWQNQQQRNGHTDQRDDSQTFLGRIQRQKVRISREKALESAVKVMELYGASQGMLEVEYFDEVGTGLGPTLEFYSVVSKEFCKKAVKLWRDADSEALSDYVLAPQGLYPRPMACSDVHSDNEKKILKLFRSLGQFIAKAMLDSRIIDVPLSALFVSQLLGRSRKPRLQLVASIDPVLAQSLRSLQLFVVEKKRVYGMNLPSKEREVALKSIELDGSRLEDMSLDFTLPGYSRIDLKTGGANIPVTIYNVEEYIELAVDMTVGRGIQAQVAAFQEGFNRVFSIQDLAGFRSEELVNLFGSGEEDWSYETLMDSIKADHGFRSDSPAFINLLQVMSEFSVEERRQFLQFITGSPKLPIGGFKNLHPPFTVVCKHFPQRADDYLPSVMTCANYLKMPEYSCKEVTLAKFRMAYEEGQGSFHLS</sequence>
<feature type="region of interest" description="Disordered" evidence="7">
    <location>
        <begin position="1"/>
        <end position="58"/>
    </location>
</feature>
<dbReference type="SUPFAM" id="SSF48371">
    <property type="entry name" value="ARM repeat"/>
    <property type="match status" value="1"/>
</dbReference>
<dbReference type="GO" id="GO:0043161">
    <property type="term" value="P:proteasome-mediated ubiquitin-dependent protein catabolic process"/>
    <property type="evidence" value="ECO:0007669"/>
    <property type="project" value="TreeGrafter"/>
</dbReference>
<feature type="compositionally biased region" description="Acidic residues" evidence="7">
    <location>
        <begin position="464"/>
        <end position="475"/>
    </location>
</feature>
<dbReference type="InterPro" id="IPR057948">
    <property type="entry name" value="TPR_TRIP12_N"/>
</dbReference>
<feature type="compositionally biased region" description="Basic and acidic residues" evidence="7">
    <location>
        <begin position="516"/>
        <end position="525"/>
    </location>
</feature>
<evidence type="ECO:0000313" key="9">
    <source>
        <dbReference type="EMBL" id="KAG9319970.1"/>
    </source>
</evidence>
<feature type="region of interest" description="Disordered" evidence="7">
    <location>
        <begin position="1381"/>
        <end position="1557"/>
    </location>
</feature>
<accession>A0A9P7ZY76</accession>
<dbReference type="SMART" id="SM00119">
    <property type="entry name" value="HECTc"/>
    <property type="match status" value="1"/>
</dbReference>
<evidence type="ECO:0000256" key="5">
    <source>
        <dbReference type="ARBA" id="ARBA00022786"/>
    </source>
</evidence>
<feature type="compositionally biased region" description="Polar residues" evidence="7">
    <location>
        <begin position="1505"/>
        <end position="1521"/>
    </location>
</feature>
<feature type="compositionally biased region" description="Acidic residues" evidence="7">
    <location>
        <begin position="485"/>
        <end position="515"/>
    </location>
</feature>
<feature type="region of interest" description="Disordered" evidence="7">
    <location>
        <begin position="192"/>
        <end position="229"/>
    </location>
</feature>
<feature type="compositionally biased region" description="Acidic residues" evidence="7">
    <location>
        <begin position="1459"/>
        <end position="1473"/>
    </location>
</feature>
<dbReference type="Proteomes" id="UP000717515">
    <property type="component" value="Unassembled WGS sequence"/>
</dbReference>
<feature type="compositionally biased region" description="Basic and acidic residues" evidence="7">
    <location>
        <begin position="1381"/>
        <end position="1402"/>
    </location>
</feature>
<name>A0A9P7ZY76_MORAP</name>
<evidence type="ECO:0000256" key="3">
    <source>
        <dbReference type="ARBA" id="ARBA00012485"/>
    </source>
</evidence>
<organism evidence="9 10">
    <name type="scientific">Mortierella alpina</name>
    <name type="common">Oleaginous fungus</name>
    <name type="synonym">Mortierella renispora</name>
    <dbReference type="NCBI Taxonomy" id="64518"/>
    <lineage>
        <taxon>Eukaryota</taxon>
        <taxon>Fungi</taxon>
        <taxon>Fungi incertae sedis</taxon>
        <taxon>Mucoromycota</taxon>
        <taxon>Mortierellomycotina</taxon>
        <taxon>Mortierellomycetes</taxon>
        <taxon>Mortierellales</taxon>
        <taxon>Mortierellaceae</taxon>
        <taxon>Mortierella</taxon>
    </lineage>
</organism>
<dbReference type="SUPFAM" id="SSF56204">
    <property type="entry name" value="Hect, E3 ligase catalytic domain"/>
    <property type="match status" value="1"/>
</dbReference>
<feature type="compositionally biased region" description="Low complexity" evidence="7">
    <location>
        <begin position="303"/>
        <end position="324"/>
    </location>
</feature>
<feature type="compositionally biased region" description="Polar residues" evidence="7">
    <location>
        <begin position="374"/>
        <end position="399"/>
    </location>
</feature>
<gene>
    <name evidence="9" type="ORF">KVV02_004639</name>
</gene>
<keyword evidence="5 6" id="KW-0833">Ubl conjugation pathway</keyword>
<dbReference type="EMBL" id="JAIFTL010000347">
    <property type="protein sequence ID" value="KAG9319970.1"/>
    <property type="molecule type" value="Genomic_DNA"/>
</dbReference>
<evidence type="ECO:0000313" key="10">
    <source>
        <dbReference type="Proteomes" id="UP000717515"/>
    </source>
</evidence>
<protein>
    <recommendedName>
        <fullName evidence="3">HECT-type E3 ubiquitin transferase</fullName>
        <ecNumber evidence="3">2.3.2.26</ecNumber>
    </recommendedName>
</protein>
<feature type="compositionally biased region" description="Low complexity" evidence="7">
    <location>
        <begin position="1543"/>
        <end position="1553"/>
    </location>
</feature>
<dbReference type="GO" id="GO:0061630">
    <property type="term" value="F:ubiquitin protein ligase activity"/>
    <property type="evidence" value="ECO:0007669"/>
    <property type="project" value="UniProtKB-EC"/>
</dbReference>
<feature type="compositionally biased region" description="Basic and acidic residues" evidence="7">
    <location>
        <begin position="454"/>
        <end position="463"/>
    </location>
</feature>
<dbReference type="PROSITE" id="PS50237">
    <property type="entry name" value="HECT"/>
    <property type="match status" value="1"/>
</dbReference>
<dbReference type="Gene3D" id="1.25.10.10">
    <property type="entry name" value="Leucine-rich Repeat Variant"/>
    <property type="match status" value="1"/>
</dbReference>
<evidence type="ECO:0000256" key="2">
    <source>
        <dbReference type="ARBA" id="ARBA00006331"/>
    </source>
</evidence>
<proteinExistence type="inferred from homology"/>
<dbReference type="GO" id="GO:0016607">
    <property type="term" value="C:nuclear speck"/>
    <property type="evidence" value="ECO:0007669"/>
    <property type="project" value="TreeGrafter"/>
</dbReference>
<feature type="compositionally biased region" description="Low complexity" evidence="7">
    <location>
        <begin position="209"/>
        <end position="229"/>
    </location>
</feature>
<dbReference type="PANTHER" id="PTHR45670">
    <property type="entry name" value="E3 UBIQUITIN-PROTEIN LIGASE TRIP12"/>
    <property type="match status" value="1"/>
</dbReference>
<feature type="domain" description="HECT" evidence="8">
    <location>
        <begin position="1809"/>
        <end position="2161"/>
    </location>
</feature>
<feature type="compositionally biased region" description="Polar residues" evidence="7">
    <location>
        <begin position="1045"/>
        <end position="1073"/>
    </location>
</feature>
<dbReference type="Pfam" id="PF25579">
    <property type="entry name" value="TPR_TRIP12_N"/>
    <property type="match status" value="1"/>
</dbReference>
<dbReference type="Gene3D" id="3.30.2410.10">
    <property type="entry name" value="Hect, E3 ligase catalytic domain"/>
    <property type="match status" value="1"/>
</dbReference>
<feature type="compositionally biased region" description="Basic and acidic residues" evidence="7">
    <location>
        <begin position="36"/>
        <end position="53"/>
    </location>
</feature>
<feature type="compositionally biased region" description="Basic and acidic residues" evidence="7">
    <location>
        <begin position="874"/>
        <end position="885"/>
    </location>
</feature>
<feature type="compositionally biased region" description="Basic and acidic residues" evidence="7">
    <location>
        <begin position="16"/>
        <end position="27"/>
    </location>
</feature>
<feature type="compositionally biased region" description="Polar residues" evidence="7">
    <location>
        <begin position="292"/>
        <end position="302"/>
    </location>
</feature>
<dbReference type="GO" id="GO:0000209">
    <property type="term" value="P:protein polyubiquitination"/>
    <property type="evidence" value="ECO:0007669"/>
    <property type="project" value="TreeGrafter"/>
</dbReference>
<evidence type="ECO:0000256" key="4">
    <source>
        <dbReference type="ARBA" id="ARBA00022679"/>
    </source>
</evidence>
<feature type="compositionally biased region" description="Low complexity" evidence="7">
    <location>
        <begin position="274"/>
        <end position="283"/>
    </location>
</feature>
<feature type="compositionally biased region" description="Low complexity" evidence="7">
    <location>
        <begin position="1125"/>
        <end position="1144"/>
    </location>
</feature>
<feature type="region of interest" description="Disordered" evidence="7">
    <location>
        <begin position="1030"/>
        <end position="1073"/>
    </location>
</feature>
<evidence type="ECO:0000256" key="7">
    <source>
        <dbReference type="SAM" id="MobiDB-lite"/>
    </source>
</evidence>
<feature type="region of interest" description="Disordered" evidence="7">
    <location>
        <begin position="1115"/>
        <end position="1144"/>
    </location>
</feature>
<feature type="region of interest" description="Disordered" evidence="7">
    <location>
        <begin position="874"/>
        <end position="894"/>
    </location>
</feature>
<dbReference type="CDD" id="cd00078">
    <property type="entry name" value="HECTc"/>
    <property type="match status" value="1"/>
</dbReference>
<dbReference type="InterPro" id="IPR000569">
    <property type="entry name" value="HECT_dom"/>
</dbReference>
<feature type="active site" description="Glycyl thioester intermediate" evidence="6">
    <location>
        <position position="2128"/>
    </location>
</feature>
<comment type="catalytic activity">
    <reaction evidence="1">
        <text>S-ubiquitinyl-[E2 ubiquitin-conjugating enzyme]-L-cysteine + [acceptor protein]-L-lysine = [E2 ubiquitin-conjugating enzyme]-L-cysteine + N(6)-ubiquitinyl-[acceptor protein]-L-lysine.</text>
        <dbReference type="EC" id="2.3.2.26"/>
    </reaction>
</comment>
<dbReference type="Pfam" id="PF00632">
    <property type="entry name" value="HECT"/>
    <property type="match status" value="1"/>
</dbReference>
<feature type="compositionally biased region" description="Acidic residues" evidence="7">
    <location>
        <begin position="1430"/>
        <end position="1440"/>
    </location>
</feature>